<comment type="cofactor">
    <cofactor evidence="1">
        <name>thiamine diphosphate</name>
        <dbReference type="ChEBI" id="CHEBI:58937"/>
    </cofactor>
</comment>
<keyword evidence="2" id="KW-0786">Thiamine pyrophosphate</keyword>
<feature type="domain" description="Transketolase-like C-terminal" evidence="4">
    <location>
        <begin position="618"/>
        <end position="695"/>
    </location>
</feature>
<dbReference type="STRING" id="1963862.B4O97_08635"/>
<name>A0A1Y1RYW0_9SPIO</name>
<dbReference type="InterPro" id="IPR009014">
    <property type="entry name" value="Transketo_C/PFOR_II"/>
</dbReference>
<sequence>MKGDFQYWEKTKDLIDQLLDIILNYRQSGHPGGSRSKVHAFLMTTLSGAMRWDLRDPGKRFADRFVLGAGHTVPLIYTSLAVFNEALKLKYERTGDKRFLSTQPQERILTWEDLLGFRHRGGLSGHAEASGKTLFLKFNTGPSGHGSPAAAGIAVALKRAKVDGAKVFIFEGEGGLTPGATHETANSAWGLALDNLYYMVDWNDYGIDDHKASDVVYGTPEDWFAPHGWRVFGAENGSDWESLARGMTAMMSSPNPDRVPSALWFKTRKGRGYGKYDNASHGAAHPMNSEAFWQVKKEFADKYGVNFVNMGGKAPADPALLKEEFRSNLKVVMDVLASDTALVDYLAERLVEIGDSVPEVSKSFVLGKKGNPFKDKRLYDFKKYPEDMWAKPGTKNSNRAALAQWGAWANAFGKKEYDRPLFIISSADLSGSTNISGFASDYGDTKGYGWYERVGTEDGIMLPQEITEFSNAGILAGLASVNMAKEPEKEFEGFWGATSTYGSFSYLLYGPFRLFSQLAQDCEYKTGKVLWIAGHSGPETAEDSRTHFGVFSPGVTQFFPKGKVINLHPWEYNDVPVLLAAAFSQDVPIIALHLTRPNIEIPDRKAIGMAHHYEAARGAYLMRDYKPGEDKGGTIIVQGTGAVSNMIKALPELDRRGLNVKIVVSASAELFEMQDEAYKNSILSPADQQNSTVVTTSSRTLMLPWLFNKFSEEYALSPDWDNNWRTGGSIDEVLEEAHLSPDHIADGIERFVKDRNKRLETLRKALS</sequence>
<dbReference type="InterPro" id="IPR051157">
    <property type="entry name" value="PDH/Transketolase"/>
</dbReference>
<dbReference type="PANTHER" id="PTHR43825:SF1">
    <property type="entry name" value="TRANSKETOLASE-LIKE PYRIMIDINE-BINDING DOMAIN-CONTAINING PROTEIN"/>
    <property type="match status" value="1"/>
</dbReference>
<feature type="domain" description="Transketolase N-terminal" evidence="3">
    <location>
        <begin position="111"/>
        <end position="297"/>
    </location>
</feature>
<accession>A0A1Y1RYW0</accession>
<dbReference type="InterPro" id="IPR005474">
    <property type="entry name" value="Transketolase_N"/>
</dbReference>
<dbReference type="AlphaFoldDB" id="A0A1Y1RYW0"/>
<dbReference type="InterPro" id="IPR055152">
    <property type="entry name" value="Transketolase-like_C_2"/>
</dbReference>
<gene>
    <name evidence="5" type="ORF">B4O97_08635</name>
</gene>
<evidence type="ECO:0000259" key="4">
    <source>
        <dbReference type="Pfam" id="PF22613"/>
    </source>
</evidence>
<evidence type="ECO:0000256" key="2">
    <source>
        <dbReference type="ARBA" id="ARBA00023052"/>
    </source>
</evidence>
<evidence type="ECO:0000259" key="3">
    <source>
        <dbReference type="Pfam" id="PF00456"/>
    </source>
</evidence>
<evidence type="ECO:0000313" key="5">
    <source>
        <dbReference type="EMBL" id="ORC35753.1"/>
    </source>
</evidence>
<evidence type="ECO:0000313" key="6">
    <source>
        <dbReference type="Proteomes" id="UP000192343"/>
    </source>
</evidence>
<dbReference type="Proteomes" id="UP000192343">
    <property type="component" value="Unassembled WGS sequence"/>
</dbReference>
<evidence type="ECO:0000256" key="1">
    <source>
        <dbReference type="ARBA" id="ARBA00001964"/>
    </source>
</evidence>
<dbReference type="EMBL" id="MWQY01000008">
    <property type="protein sequence ID" value="ORC35753.1"/>
    <property type="molecule type" value="Genomic_DNA"/>
</dbReference>
<dbReference type="Pfam" id="PF00456">
    <property type="entry name" value="Transketolase_N"/>
    <property type="match status" value="1"/>
</dbReference>
<dbReference type="SUPFAM" id="SSF52518">
    <property type="entry name" value="Thiamin diphosphate-binding fold (THDP-binding)"/>
    <property type="match status" value="2"/>
</dbReference>
<organism evidence="5 6">
    <name type="scientific">Marispirochaeta aestuarii</name>
    <dbReference type="NCBI Taxonomy" id="1963862"/>
    <lineage>
        <taxon>Bacteria</taxon>
        <taxon>Pseudomonadati</taxon>
        <taxon>Spirochaetota</taxon>
        <taxon>Spirochaetia</taxon>
        <taxon>Spirochaetales</taxon>
        <taxon>Spirochaetaceae</taxon>
        <taxon>Marispirochaeta</taxon>
    </lineage>
</organism>
<comment type="caution">
    <text evidence="5">The sequence shown here is derived from an EMBL/GenBank/DDBJ whole genome shotgun (WGS) entry which is preliminary data.</text>
</comment>
<dbReference type="PANTHER" id="PTHR43825">
    <property type="entry name" value="PYRUVATE DEHYDROGENASE E1 COMPONENT"/>
    <property type="match status" value="1"/>
</dbReference>
<dbReference type="SUPFAM" id="SSF52922">
    <property type="entry name" value="TK C-terminal domain-like"/>
    <property type="match status" value="1"/>
</dbReference>
<dbReference type="Gene3D" id="3.40.50.970">
    <property type="match status" value="2"/>
</dbReference>
<dbReference type="Pfam" id="PF22613">
    <property type="entry name" value="Transketolase_C_1"/>
    <property type="match status" value="1"/>
</dbReference>
<reference evidence="5 6" key="1">
    <citation type="submission" date="2017-03" db="EMBL/GenBank/DDBJ databases">
        <title>Draft Genome sequence of Marispirochaeta sp. strain JC444.</title>
        <authorList>
            <person name="Shivani Y."/>
            <person name="Subhash Y."/>
            <person name="Sasikala C."/>
            <person name="Ramana C."/>
        </authorList>
    </citation>
    <scope>NUCLEOTIDE SEQUENCE [LARGE SCALE GENOMIC DNA]</scope>
    <source>
        <strain evidence="5 6">JC444</strain>
    </source>
</reference>
<keyword evidence="6" id="KW-1185">Reference proteome</keyword>
<dbReference type="Gene3D" id="3.40.50.920">
    <property type="match status" value="1"/>
</dbReference>
<proteinExistence type="predicted"/>
<protein>
    <submittedName>
        <fullName evidence="5">Transketolase</fullName>
    </submittedName>
</protein>
<dbReference type="InterPro" id="IPR029061">
    <property type="entry name" value="THDP-binding"/>
</dbReference>
<dbReference type="OrthoDB" id="8732661at2"/>